<sequence>MKLFLMRHAHADYGPPDPERTLSGRGQECAQQMASFAMERGFFDFEEIWCSPYERARQTAEPFLNNSKGTLKIHYMDKLVPHGDPADLYKRLKKQESSVLIVGHNPHLSILASALIGIDRERSYLPFKKGALMVLKREEFTQSGFCLQAYLTPSSLGL</sequence>
<keyword evidence="2" id="KW-1185">Reference proteome</keyword>
<gene>
    <name evidence="1" type="primary">sixA</name>
    <name evidence="1" type="ORF">G0Q06_00795</name>
</gene>
<dbReference type="SMART" id="SM00855">
    <property type="entry name" value="PGAM"/>
    <property type="match status" value="1"/>
</dbReference>
<comment type="caution">
    <text evidence="1">The sequence shown here is derived from an EMBL/GenBank/DDBJ whole genome shotgun (WGS) entry which is preliminary data.</text>
</comment>
<dbReference type="GO" id="GO:0005737">
    <property type="term" value="C:cytoplasm"/>
    <property type="evidence" value="ECO:0007669"/>
    <property type="project" value="InterPro"/>
</dbReference>
<protein>
    <submittedName>
        <fullName evidence="1">Phosphohistidine phosphatase SixA</fullName>
    </submittedName>
</protein>
<dbReference type="InterPro" id="IPR029033">
    <property type="entry name" value="His_PPase_superfam"/>
</dbReference>
<proteinExistence type="predicted"/>
<dbReference type="Pfam" id="PF00300">
    <property type="entry name" value="His_Phos_1"/>
    <property type="match status" value="1"/>
</dbReference>
<dbReference type="Gene3D" id="3.40.50.1240">
    <property type="entry name" value="Phosphoglycerate mutase-like"/>
    <property type="match status" value="1"/>
</dbReference>
<accession>A0A6B2LY47</accession>
<organism evidence="1 2">
    <name type="scientific">Oceanipulchritudo coccoides</name>
    <dbReference type="NCBI Taxonomy" id="2706888"/>
    <lineage>
        <taxon>Bacteria</taxon>
        <taxon>Pseudomonadati</taxon>
        <taxon>Verrucomicrobiota</taxon>
        <taxon>Opitutia</taxon>
        <taxon>Puniceicoccales</taxon>
        <taxon>Oceanipulchritudinaceae</taxon>
        <taxon>Oceanipulchritudo</taxon>
    </lineage>
</organism>
<dbReference type="InterPro" id="IPR004449">
    <property type="entry name" value="SixA"/>
</dbReference>
<dbReference type="SUPFAM" id="SSF53254">
    <property type="entry name" value="Phosphoglycerate mutase-like"/>
    <property type="match status" value="1"/>
</dbReference>
<evidence type="ECO:0000313" key="2">
    <source>
        <dbReference type="Proteomes" id="UP000478417"/>
    </source>
</evidence>
<dbReference type="GO" id="GO:0101006">
    <property type="term" value="F:protein histidine phosphatase activity"/>
    <property type="evidence" value="ECO:0007669"/>
    <property type="project" value="InterPro"/>
</dbReference>
<dbReference type="InterPro" id="IPR013078">
    <property type="entry name" value="His_Pase_superF_clade-1"/>
</dbReference>
<dbReference type="NCBIfam" id="TIGR00249">
    <property type="entry name" value="sixA"/>
    <property type="match status" value="1"/>
</dbReference>
<dbReference type="Proteomes" id="UP000478417">
    <property type="component" value="Unassembled WGS sequence"/>
</dbReference>
<dbReference type="EMBL" id="JAAGNX010000001">
    <property type="protein sequence ID" value="NDV60979.1"/>
    <property type="molecule type" value="Genomic_DNA"/>
</dbReference>
<dbReference type="RefSeq" id="WP_163961486.1">
    <property type="nucleotide sequence ID" value="NZ_JAAGNX010000001.1"/>
</dbReference>
<name>A0A6B2LY47_9BACT</name>
<evidence type="ECO:0000313" key="1">
    <source>
        <dbReference type="EMBL" id="NDV60979.1"/>
    </source>
</evidence>
<dbReference type="CDD" id="cd07067">
    <property type="entry name" value="HP_PGM_like"/>
    <property type="match status" value="1"/>
</dbReference>
<reference evidence="1 2" key="1">
    <citation type="submission" date="2020-02" db="EMBL/GenBank/DDBJ databases">
        <title>Albibacoteraceae fam. nov., the first described family within the subdivision 4 Verrucomicrobia.</title>
        <authorList>
            <person name="Xi F."/>
        </authorList>
    </citation>
    <scope>NUCLEOTIDE SEQUENCE [LARGE SCALE GENOMIC DNA]</scope>
    <source>
        <strain evidence="1 2">CK1056</strain>
    </source>
</reference>
<dbReference type="AlphaFoldDB" id="A0A6B2LY47"/>